<dbReference type="OrthoDB" id="8181802at2"/>
<evidence type="ECO:0000256" key="2">
    <source>
        <dbReference type="SAM" id="SignalP"/>
    </source>
</evidence>
<evidence type="ECO:0000313" key="4">
    <source>
        <dbReference type="Proteomes" id="UP000193553"/>
    </source>
</evidence>
<reference evidence="3 4" key="1">
    <citation type="submission" date="2017-03" db="EMBL/GenBank/DDBJ databases">
        <title>Whole genome sequences of fourteen strains of Bradyrhizobium canariense and one strain of Bradyrhizobium japonicum isolated from Lupinus (Papilionoideae: Genisteae) species in Algeria.</title>
        <authorList>
            <person name="Crovadore J."/>
            <person name="Chekireb D."/>
            <person name="Brachmann A."/>
            <person name="Chablais R."/>
            <person name="Cochard B."/>
            <person name="Lefort F."/>
        </authorList>
    </citation>
    <scope>NUCLEOTIDE SEQUENCE [LARGE SCALE GENOMIC DNA]</scope>
    <source>
        <strain evidence="3 4">UBMA195</strain>
    </source>
</reference>
<feature type="transmembrane region" description="Helical" evidence="1">
    <location>
        <begin position="400"/>
        <end position="423"/>
    </location>
</feature>
<feature type="transmembrane region" description="Helical" evidence="1">
    <location>
        <begin position="36"/>
        <end position="56"/>
    </location>
</feature>
<feature type="transmembrane region" description="Helical" evidence="1">
    <location>
        <begin position="435"/>
        <end position="458"/>
    </location>
</feature>
<keyword evidence="1" id="KW-0472">Membrane</keyword>
<feature type="signal peptide" evidence="2">
    <location>
        <begin position="1"/>
        <end position="20"/>
    </location>
</feature>
<feature type="transmembrane region" description="Helical" evidence="1">
    <location>
        <begin position="518"/>
        <end position="539"/>
    </location>
</feature>
<gene>
    <name evidence="3" type="ORF">BSZ18_19280</name>
</gene>
<proteinExistence type="predicted"/>
<dbReference type="Proteomes" id="UP000193553">
    <property type="component" value="Unassembled WGS sequence"/>
</dbReference>
<dbReference type="RefSeq" id="WP_018454323.1">
    <property type="nucleotide sequence ID" value="NZ_JAFBBN010000001.1"/>
</dbReference>
<comment type="caution">
    <text evidence="3">The sequence shown here is derived from an EMBL/GenBank/DDBJ whole genome shotgun (WGS) entry which is preliminary data.</text>
</comment>
<feature type="transmembrane region" description="Helical" evidence="1">
    <location>
        <begin position="77"/>
        <end position="96"/>
    </location>
</feature>
<evidence type="ECO:0000313" key="3">
    <source>
        <dbReference type="EMBL" id="OSJ08357.1"/>
    </source>
</evidence>
<evidence type="ECO:0000256" key="1">
    <source>
        <dbReference type="SAM" id="Phobius"/>
    </source>
</evidence>
<protein>
    <submittedName>
        <fullName evidence="3">Uncharacterized protein</fullName>
    </submittedName>
</protein>
<feature type="transmembrane region" description="Helical" evidence="1">
    <location>
        <begin position="324"/>
        <end position="346"/>
    </location>
</feature>
<dbReference type="EMBL" id="NAFI01000175">
    <property type="protein sequence ID" value="OSJ08357.1"/>
    <property type="molecule type" value="Genomic_DNA"/>
</dbReference>
<feature type="chain" id="PRO_5011183195" evidence="2">
    <location>
        <begin position="21"/>
        <end position="553"/>
    </location>
</feature>
<name>A0A1X3GI44_9BRAD</name>
<feature type="transmembrane region" description="Helical" evidence="1">
    <location>
        <begin position="127"/>
        <end position="143"/>
    </location>
</feature>
<accession>A0A1X3GI44</accession>
<keyword evidence="2" id="KW-0732">Signal</keyword>
<keyword evidence="1" id="KW-1133">Transmembrane helix</keyword>
<feature type="transmembrane region" description="Helical" evidence="1">
    <location>
        <begin position="366"/>
        <end position="388"/>
    </location>
</feature>
<sequence>MASIVLGIVISILLSTQASADQVRDAASDLVPSLVRWSITLLGLVVAGRLAWQAFGRAVNIAEVPTFPRYMTTRQQYRLGGFIFVVFSCGFFLLLIHENRDVIALAPLVPAFPVAFIEAAKSQSAPYLTVVAAMGIVYLFLLTKEAQWNVLLMVRDVIQSWISVPQLAKQIMAQIRFSLRVPQEVLSKVIANSPDVVDQDFRKDPNTPDRMWAEICYMKWWLTQGRDTGDDATFFTEDSFGFDKLMADFQQGAPTMSQWKAGTLTGLAAPQATQLIKDLYNRFARLVACYLIYRNGSRIDLRNEASKFGIEIDAPIHDNPLRYWIVYIIALICSVYLGVTISAVIYDVLQGRGVVWAQDPNRSIAWVMYSLCNYGLAIVVVLLLRFAMSSLGSDSDQSHLTTYCWSFLVALAVGPAGLTLAVHNFGEGNLREMSLASLYFAMLRWGLGPALVTVYISYYLDRQSCSDLPDIDNSMRTVAWRLFNCFGFAATNVFLLLPQLLSLMAQEGAIWETNKLRFIAAGTTFCLAFGLALAAQFALKKERIGTVLAHKPA</sequence>
<organism evidence="3 4">
    <name type="scientific">Bradyrhizobium canariense</name>
    <dbReference type="NCBI Taxonomy" id="255045"/>
    <lineage>
        <taxon>Bacteria</taxon>
        <taxon>Pseudomonadati</taxon>
        <taxon>Pseudomonadota</taxon>
        <taxon>Alphaproteobacteria</taxon>
        <taxon>Hyphomicrobiales</taxon>
        <taxon>Nitrobacteraceae</taxon>
        <taxon>Bradyrhizobium</taxon>
    </lineage>
</organism>
<feature type="transmembrane region" description="Helical" evidence="1">
    <location>
        <begin position="478"/>
        <end position="497"/>
    </location>
</feature>
<keyword evidence="1" id="KW-0812">Transmembrane</keyword>
<dbReference type="AlphaFoldDB" id="A0A1X3GI44"/>